<keyword evidence="1" id="KW-0472">Membrane</keyword>
<reference evidence="2" key="1">
    <citation type="submission" date="2022-06" db="EMBL/GenBank/DDBJ databases">
        <title>Uncovering the hologenomic basis of an extraordinary plant invasion.</title>
        <authorList>
            <person name="Bieker V.C."/>
            <person name="Martin M.D."/>
            <person name="Gilbert T."/>
            <person name="Hodgins K."/>
            <person name="Battlay P."/>
            <person name="Petersen B."/>
            <person name="Wilson J."/>
        </authorList>
    </citation>
    <scope>NUCLEOTIDE SEQUENCE</scope>
    <source>
        <strain evidence="2">AA19_3_7</strain>
        <tissue evidence="2">Leaf</tissue>
    </source>
</reference>
<keyword evidence="3" id="KW-1185">Reference proteome</keyword>
<dbReference type="AlphaFoldDB" id="A0AAD5DDJ0"/>
<evidence type="ECO:0000256" key="1">
    <source>
        <dbReference type="SAM" id="Phobius"/>
    </source>
</evidence>
<sequence>MGMVVSVVVAEDQNIVAFSQGKLGSYLQDFSLPAYKISACLLFTSAILLFQFSLQQYWIQSACAGGLRHWLGYSLVVYLAISILWRYMEKSGLKETANSFHCEAKLYMLHVMGKPME</sequence>
<feature type="non-terminal residue" evidence="2">
    <location>
        <position position="117"/>
    </location>
</feature>
<feature type="transmembrane region" description="Helical" evidence="1">
    <location>
        <begin position="70"/>
        <end position="88"/>
    </location>
</feature>
<organism evidence="2 3">
    <name type="scientific">Ambrosia artemisiifolia</name>
    <name type="common">Common ragweed</name>
    <dbReference type="NCBI Taxonomy" id="4212"/>
    <lineage>
        <taxon>Eukaryota</taxon>
        <taxon>Viridiplantae</taxon>
        <taxon>Streptophyta</taxon>
        <taxon>Embryophyta</taxon>
        <taxon>Tracheophyta</taxon>
        <taxon>Spermatophyta</taxon>
        <taxon>Magnoliopsida</taxon>
        <taxon>eudicotyledons</taxon>
        <taxon>Gunneridae</taxon>
        <taxon>Pentapetalae</taxon>
        <taxon>asterids</taxon>
        <taxon>campanulids</taxon>
        <taxon>Asterales</taxon>
        <taxon>Asteraceae</taxon>
        <taxon>Asteroideae</taxon>
        <taxon>Heliantheae alliance</taxon>
        <taxon>Heliantheae</taxon>
        <taxon>Ambrosia</taxon>
    </lineage>
</organism>
<dbReference type="Proteomes" id="UP001206925">
    <property type="component" value="Unassembled WGS sequence"/>
</dbReference>
<accession>A0AAD5DDJ0</accession>
<proteinExistence type="predicted"/>
<evidence type="ECO:0000313" key="3">
    <source>
        <dbReference type="Proteomes" id="UP001206925"/>
    </source>
</evidence>
<keyword evidence="1" id="KW-0812">Transmembrane</keyword>
<comment type="caution">
    <text evidence="2">The sequence shown here is derived from an EMBL/GenBank/DDBJ whole genome shotgun (WGS) entry which is preliminary data.</text>
</comment>
<protein>
    <submittedName>
        <fullName evidence="2">Uncharacterized protein</fullName>
    </submittedName>
</protein>
<keyword evidence="1" id="KW-1133">Transmembrane helix</keyword>
<feature type="transmembrane region" description="Helical" evidence="1">
    <location>
        <begin position="37"/>
        <end position="58"/>
    </location>
</feature>
<evidence type="ECO:0000313" key="2">
    <source>
        <dbReference type="EMBL" id="KAI7757519.1"/>
    </source>
</evidence>
<dbReference type="EMBL" id="JAMZMK010000108">
    <property type="protein sequence ID" value="KAI7757519.1"/>
    <property type="molecule type" value="Genomic_DNA"/>
</dbReference>
<gene>
    <name evidence="2" type="ORF">M8C21_015223</name>
</gene>
<name>A0AAD5DDJ0_AMBAR</name>